<evidence type="ECO:0000313" key="2">
    <source>
        <dbReference type="Proteomes" id="UP000827185"/>
    </source>
</evidence>
<name>A0AAE7WLS1_9CAUD</name>
<dbReference type="EMBL" id="MZ326856">
    <property type="protein sequence ID" value="QYW01785.1"/>
    <property type="molecule type" value="Genomic_DNA"/>
</dbReference>
<protein>
    <submittedName>
        <fullName evidence="1">Uncharacterized protein</fullName>
    </submittedName>
</protein>
<reference evidence="1" key="1">
    <citation type="submission" date="2021-06" db="EMBL/GenBank/DDBJ databases">
        <title>Complete genome sequence of Stenotrophomonas maltophilia phage Paxi.</title>
        <authorList>
            <person name="Jeon E."/>
            <person name="Hudson A."/>
            <person name="Talcott A."/>
            <person name="Clark J."/>
            <person name="Liu M."/>
            <person name="Burrowes B."/>
        </authorList>
    </citation>
    <scope>NUCLEOTIDE SEQUENCE</scope>
</reference>
<organism evidence="1 2">
    <name type="scientific">Stenotrophomonas phage Paxi</name>
    <dbReference type="NCBI Taxonomy" id="2859653"/>
    <lineage>
        <taxon>Viruses</taxon>
        <taxon>Duplodnaviria</taxon>
        <taxon>Heunggongvirae</taxon>
        <taxon>Uroviricota</taxon>
        <taxon>Caudoviricetes</taxon>
        <taxon>Schitoviridae</taxon>
        <taxon>Pokkenvirus</taxon>
        <taxon>Pokkenvirus paxi</taxon>
    </lineage>
</organism>
<sequence>MKRSTRYAIVDAKSKSVMLDFGPHKDLLDKHVNWHKERYGSEPGGLQARVTTVVSIEPADEPETTTEVGITLLHGSSLVRTSDGNFAVHDRESDLYISVGPATTSTLNAIIYAAEQLKVHVK</sequence>
<proteinExistence type="predicted"/>
<dbReference type="Proteomes" id="UP000827185">
    <property type="component" value="Segment"/>
</dbReference>
<gene>
    <name evidence="1" type="ORF">CPT_Paxi_014</name>
</gene>
<accession>A0AAE7WLS1</accession>
<evidence type="ECO:0000313" key="1">
    <source>
        <dbReference type="EMBL" id="QYW01785.1"/>
    </source>
</evidence>
<keyword evidence="2" id="KW-1185">Reference proteome</keyword>